<dbReference type="Pfam" id="PF01910">
    <property type="entry name" value="Thiamine_BP"/>
    <property type="match status" value="1"/>
</dbReference>
<organism evidence="3 4">
    <name type="scientific">Demequina litorisediminis</name>
    <dbReference type="NCBI Taxonomy" id="1849022"/>
    <lineage>
        <taxon>Bacteria</taxon>
        <taxon>Bacillati</taxon>
        <taxon>Actinomycetota</taxon>
        <taxon>Actinomycetes</taxon>
        <taxon>Micrococcales</taxon>
        <taxon>Demequinaceae</taxon>
        <taxon>Demequina</taxon>
    </lineage>
</organism>
<feature type="domain" description="Thiamine-binding protein" evidence="2">
    <location>
        <begin position="4"/>
        <end position="83"/>
    </location>
</feature>
<evidence type="ECO:0000313" key="3">
    <source>
        <dbReference type="EMBL" id="GMA34618.1"/>
    </source>
</evidence>
<sequence>MIAEIQVLPRPIGTAEDRYAHVDAAIAVISTSGLAYEVGAMGTTIEGAPERIWPLLREIHEATLAAGAEGCMSMIKVSGAAGDDGPSVQDLVGKHRP</sequence>
<evidence type="ECO:0000259" key="2">
    <source>
        <dbReference type="Pfam" id="PF01910"/>
    </source>
</evidence>
<dbReference type="SUPFAM" id="SSF89957">
    <property type="entry name" value="MTH1187/YkoF-like"/>
    <property type="match status" value="1"/>
</dbReference>
<comment type="similarity">
    <text evidence="1">Belongs to the UPF0045 family.</text>
</comment>
<dbReference type="RefSeq" id="WP_284327496.1">
    <property type="nucleotide sequence ID" value="NZ_BSUN01000001.1"/>
</dbReference>
<evidence type="ECO:0000256" key="1">
    <source>
        <dbReference type="ARBA" id="ARBA00010272"/>
    </source>
</evidence>
<accession>A0ABQ6IC00</accession>
<dbReference type="PANTHER" id="PTHR33777:SF1">
    <property type="entry name" value="UPF0045 PROTEIN ECM15"/>
    <property type="match status" value="1"/>
</dbReference>
<gene>
    <name evidence="3" type="ORF">GCM10025876_08220</name>
</gene>
<dbReference type="Proteomes" id="UP001157125">
    <property type="component" value="Unassembled WGS sequence"/>
</dbReference>
<reference evidence="4" key="1">
    <citation type="journal article" date="2019" name="Int. J. Syst. Evol. Microbiol.">
        <title>The Global Catalogue of Microorganisms (GCM) 10K type strain sequencing project: providing services to taxonomists for standard genome sequencing and annotation.</title>
        <authorList>
            <consortium name="The Broad Institute Genomics Platform"/>
            <consortium name="The Broad Institute Genome Sequencing Center for Infectious Disease"/>
            <person name="Wu L."/>
            <person name="Ma J."/>
        </authorList>
    </citation>
    <scope>NUCLEOTIDE SEQUENCE [LARGE SCALE GENOMIC DNA]</scope>
    <source>
        <strain evidence="4">NBRC 112299</strain>
    </source>
</reference>
<dbReference type="Gene3D" id="3.30.70.930">
    <property type="match status" value="1"/>
</dbReference>
<protein>
    <recommendedName>
        <fullName evidence="2">Thiamine-binding protein domain-containing protein</fullName>
    </recommendedName>
</protein>
<keyword evidence="4" id="KW-1185">Reference proteome</keyword>
<proteinExistence type="inferred from homology"/>
<dbReference type="InterPro" id="IPR029756">
    <property type="entry name" value="MTH1187/YkoF-like"/>
</dbReference>
<dbReference type="InterPro" id="IPR051614">
    <property type="entry name" value="UPF0045_domain"/>
</dbReference>
<comment type="caution">
    <text evidence="3">The sequence shown here is derived from an EMBL/GenBank/DDBJ whole genome shotgun (WGS) entry which is preliminary data.</text>
</comment>
<name>A0ABQ6IC00_9MICO</name>
<dbReference type="EMBL" id="BSUN01000001">
    <property type="protein sequence ID" value="GMA34618.1"/>
    <property type="molecule type" value="Genomic_DNA"/>
</dbReference>
<dbReference type="InterPro" id="IPR002767">
    <property type="entry name" value="Thiamine_BP"/>
</dbReference>
<dbReference type="PANTHER" id="PTHR33777">
    <property type="entry name" value="UPF0045 PROTEIN ECM15"/>
    <property type="match status" value="1"/>
</dbReference>
<evidence type="ECO:0000313" key="4">
    <source>
        <dbReference type="Proteomes" id="UP001157125"/>
    </source>
</evidence>